<proteinExistence type="predicted"/>
<organism evidence="1 2">
    <name type="scientific">Actinacidiphila polyblastidii</name>
    <dbReference type="NCBI Taxonomy" id="3110430"/>
    <lineage>
        <taxon>Bacteria</taxon>
        <taxon>Bacillati</taxon>
        <taxon>Actinomycetota</taxon>
        <taxon>Actinomycetes</taxon>
        <taxon>Kitasatosporales</taxon>
        <taxon>Streptomycetaceae</taxon>
        <taxon>Actinacidiphila</taxon>
    </lineage>
</organism>
<protein>
    <submittedName>
        <fullName evidence="1">Uncharacterized protein</fullName>
    </submittedName>
</protein>
<evidence type="ECO:0000313" key="2">
    <source>
        <dbReference type="Proteomes" id="UP001344658"/>
    </source>
</evidence>
<dbReference type="EMBL" id="JAZEWV010000003">
    <property type="protein sequence ID" value="MEE4541390.1"/>
    <property type="molecule type" value="Genomic_DNA"/>
</dbReference>
<sequence length="98" mass="11210">MEEPQVYRTKTTVSGPKLDLDEDEALFGVDRLLADADIGTRLLYQTLIPFITLETLRVTHGTEDRPLILEILKMSVDRAQLAYRITPEPTRKLRAVRT</sequence>
<gene>
    <name evidence="1" type="ORF">V2S66_05340</name>
</gene>
<accession>A0ABU7P6E8</accession>
<reference evidence="1 2" key="1">
    <citation type="submission" date="2023-12" db="EMBL/GenBank/DDBJ databases">
        <title>Streptomyces sp. V4-01.</title>
        <authorList>
            <person name="Somphong A."/>
            <person name="Phongsopitanun W."/>
        </authorList>
    </citation>
    <scope>NUCLEOTIDE SEQUENCE [LARGE SCALE GENOMIC DNA]</scope>
    <source>
        <strain evidence="1 2">V4-01</strain>
    </source>
</reference>
<keyword evidence="2" id="KW-1185">Reference proteome</keyword>
<dbReference type="Proteomes" id="UP001344658">
    <property type="component" value="Unassembled WGS sequence"/>
</dbReference>
<evidence type="ECO:0000313" key="1">
    <source>
        <dbReference type="EMBL" id="MEE4541390.1"/>
    </source>
</evidence>
<comment type="caution">
    <text evidence="1">The sequence shown here is derived from an EMBL/GenBank/DDBJ whole genome shotgun (WGS) entry which is preliminary data.</text>
</comment>
<dbReference type="RefSeq" id="WP_330793279.1">
    <property type="nucleotide sequence ID" value="NZ_JAZEWV010000003.1"/>
</dbReference>
<name>A0ABU7P6E8_9ACTN</name>